<dbReference type="RefSeq" id="XP_022657355.1">
    <property type="nucleotide sequence ID" value="XM_022801620.1"/>
</dbReference>
<feature type="transmembrane region" description="Helical" evidence="1">
    <location>
        <begin position="273"/>
        <end position="291"/>
    </location>
</feature>
<feature type="transmembrane region" description="Helical" evidence="1">
    <location>
        <begin position="140"/>
        <end position="159"/>
    </location>
</feature>
<dbReference type="GeneID" id="111248747"/>
<accession>A0A7M7JUK3</accession>
<dbReference type="Pfam" id="PF15993">
    <property type="entry name" value="Fuseless"/>
    <property type="match status" value="1"/>
</dbReference>
<keyword evidence="1" id="KW-0812">Transmembrane</keyword>
<dbReference type="AlphaFoldDB" id="A0A7M7JUK3"/>
<evidence type="ECO:0000313" key="2">
    <source>
        <dbReference type="EnsemblMetazoa" id="XP_022657355"/>
    </source>
</evidence>
<feature type="transmembrane region" description="Helical" evidence="1">
    <location>
        <begin position="190"/>
        <end position="212"/>
    </location>
</feature>
<keyword evidence="3" id="KW-1185">Reference proteome</keyword>
<feature type="transmembrane region" description="Helical" evidence="1">
    <location>
        <begin position="65"/>
        <end position="89"/>
    </location>
</feature>
<feature type="transmembrane region" description="Helical" evidence="1">
    <location>
        <begin position="101"/>
        <end position="120"/>
    </location>
</feature>
<feature type="transmembrane region" description="Helical" evidence="1">
    <location>
        <begin position="311"/>
        <end position="332"/>
    </location>
</feature>
<keyword evidence="1" id="KW-0472">Membrane</keyword>
<dbReference type="PANTHER" id="PTHR35270">
    <property type="entry name" value="FUSELESS, ISOFORM A"/>
    <property type="match status" value="1"/>
</dbReference>
<evidence type="ECO:0000313" key="3">
    <source>
        <dbReference type="Proteomes" id="UP000594260"/>
    </source>
</evidence>
<dbReference type="Proteomes" id="UP000594260">
    <property type="component" value="Unplaced"/>
</dbReference>
<dbReference type="PANTHER" id="PTHR35270:SF2">
    <property type="entry name" value="FUSELESS, ISOFORM A"/>
    <property type="match status" value="1"/>
</dbReference>
<dbReference type="InterPro" id="IPR032751">
    <property type="entry name" value="Fuseless"/>
</dbReference>
<reference evidence="2" key="1">
    <citation type="submission" date="2021-01" db="UniProtKB">
        <authorList>
            <consortium name="EnsemblMetazoa"/>
        </authorList>
    </citation>
    <scope>IDENTIFICATION</scope>
</reference>
<dbReference type="EnsemblMetazoa" id="XM_022801620">
    <property type="protein sequence ID" value="XP_022657355"/>
    <property type="gene ID" value="LOC111248747"/>
</dbReference>
<feature type="transmembrane region" description="Helical" evidence="1">
    <location>
        <begin position="232"/>
        <end position="252"/>
    </location>
</feature>
<organism evidence="2 3">
    <name type="scientific">Varroa destructor</name>
    <name type="common">Honeybee mite</name>
    <dbReference type="NCBI Taxonomy" id="109461"/>
    <lineage>
        <taxon>Eukaryota</taxon>
        <taxon>Metazoa</taxon>
        <taxon>Ecdysozoa</taxon>
        <taxon>Arthropoda</taxon>
        <taxon>Chelicerata</taxon>
        <taxon>Arachnida</taxon>
        <taxon>Acari</taxon>
        <taxon>Parasitiformes</taxon>
        <taxon>Mesostigmata</taxon>
        <taxon>Gamasina</taxon>
        <taxon>Dermanyssoidea</taxon>
        <taxon>Varroidae</taxon>
        <taxon>Varroa</taxon>
    </lineage>
</organism>
<sequence>MVSKICPSVNGDPSKEPPAALQYGNKILPLLVFTDVLFCQFVVSPLVISHWAYVWELAEATGRNFHSAGICALIGFIILICASVAQFWLKRHAVSKRGNAVPLFAKFYLISTSFASIVSWRGVWSAMDLQFGTDLTSCAYTFVLGVGILLSMGGLKTAAASPPFLTLNDDVLRLGGAVYDFPTRFSAKNVLGLMLDSGFSVIVPTVGVVGLWRALWIPQDLYIIFEDDPTHFRSNAISCVLGWGSTLILLAFQVPMDKVCVKLEHRLNWWARFSVESLWSFLQICATVLLWRGIWNFSLIYLEDWFPETPLLHVKITLTCATLLLLLGFSIYSNSAAKGCVSDGYGIGYFISFFGAIPEVPIEPSVCPSQNS</sequence>
<name>A0A7M7JUK3_VARDE</name>
<proteinExistence type="predicted"/>
<evidence type="ECO:0000256" key="1">
    <source>
        <dbReference type="SAM" id="Phobius"/>
    </source>
</evidence>
<feature type="transmembrane region" description="Helical" evidence="1">
    <location>
        <begin position="30"/>
        <end position="53"/>
    </location>
</feature>
<protein>
    <submittedName>
        <fullName evidence="2">Uncharacterized protein</fullName>
    </submittedName>
</protein>
<keyword evidence="1" id="KW-1133">Transmembrane helix</keyword>